<feature type="transmembrane region" description="Helical" evidence="1">
    <location>
        <begin position="53"/>
        <end position="70"/>
    </location>
</feature>
<dbReference type="AlphaFoldDB" id="A0A810PZF5"/>
<name>A0A810PZF5_9FIRM</name>
<evidence type="ECO:0000256" key="1">
    <source>
        <dbReference type="SAM" id="Phobius"/>
    </source>
</evidence>
<keyword evidence="3" id="KW-1185">Reference proteome</keyword>
<dbReference type="RefSeq" id="WP_212820261.1">
    <property type="nucleotide sequence ID" value="NZ_AP023415.1"/>
</dbReference>
<feature type="transmembrane region" description="Helical" evidence="1">
    <location>
        <begin position="210"/>
        <end position="231"/>
    </location>
</feature>
<dbReference type="InterPro" id="IPR045798">
    <property type="entry name" value="TrbL_Firmicutes"/>
</dbReference>
<feature type="transmembrane region" description="Helical" evidence="1">
    <location>
        <begin position="243"/>
        <end position="265"/>
    </location>
</feature>
<keyword evidence="1" id="KW-1133">Transmembrane helix</keyword>
<evidence type="ECO:0000313" key="3">
    <source>
        <dbReference type="Proteomes" id="UP000681343"/>
    </source>
</evidence>
<feature type="transmembrane region" description="Helical" evidence="1">
    <location>
        <begin position="82"/>
        <end position="101"/>
    </location>
</feature>
<feature type="transmembrane region" description="Helical" evidence="1">
    <location>
        <begin position="107"/>
        <end position="132"/>
    </location>
</feature>
<keyword evidence="1" id="KW-0472">Membrane</keyword>
<sequence length="278" mass="29768">MDNNWIIDNLNYAFTLWNDKLTEMWSLLTQSPQSFKGGTIWQTIQTVNGAMQGVGYGLLVLFLAIGIFRSGVGFQDFRRPEYVLRHFLYFVMAKLAVTYGIDLMMDIFAVCAGIISAAAGSVGGIEGAAVALPGEIVTAIEGVGFLASIPLWLVTLLGCLLITVLAFLMILTVYARFFKLYLYAALSPVALASFAGEGTSQMGRAFLKSYVGVCLEGAVIVLACIVFSAFASSGTTALGGGSVVTQVWGYLGEVIFNMLVLVGLVKGADRVVREMVGM</sequence>
<organism evidence="2 3">
    <name type="scientific">Vescimonas fastidiosa</name>
    <dbReference type="NCBI Taxonomy" id="2714353"/>
    <lineage>
        <taxon>Bacteria</taxon>
        <taxon>Bacillati</taxon>
        <taxon>Bacillota</taxon>
        <taxon>Clostridia</taxon>
        <taxon>Eubacteriales</taxon>
        <taxon>Oscillospiraceae</taxon>
        <taxon>Vescimonas</taxon>
    </lineage>
</organism>
<dbReference type="KEGG" id="vfa:MM35RIKEN_12580"/>
<evidence type="ECO:0000313" key="2">
    <source>
        <dbReference type="EMBL" id="BCK79066.1"/>
    </source>
</evidence>
<protein>
    <recommendedName>
        <fullName evidence="4">TrbL/VirB6 plasmid conjugal transfer protein</fullName>
    </recommendedName>
</protein>
<evidence type="ECO:0008006" key="4">
    <source>
        <dbReference type="Google" id="ProtNLM"/>
    </source>
</evidence>
<gene>
    <name evidence="2" type="ORF">MM35RIKEN_12580</name>
</gene>
<proteinExistence type="predicted"/>
<dbReference type="Proteomes" id="UP000681343">
    <property type="component" value="Chromosome"/>
</dbReference>
<keyword evidence="1" id="KW-0812">Transmembrane</keyword>
<dbReference type="EMBL" id="AP023415">
    <property type="protein sequence ID" value="BCK79066.1"/>
    <property type="molecule type" value="Genomic_DNA"/>
</dbReference>
<dbReference type="Pfam" id="PF19478">
    <property type="entry name" value="TrbL_2"/>
    <property type="match status" value="1"/>
</dbReference>
<feature type="transmembrane region" description="Helical" evidence="1">
    <location>
        <begin position="144"/>
        <end position="174"/>
    </location>
</feature>
<reference evidence="2" key="1">
    <citation type="submission" date="2020-09" db="EMBL/GenBank/DDBJ databases">
        <title>New species isolated from human feces.</title>
        <authorList>
            <person name="Kitahara M."/>
            <person name="Shigeno Y."/>
            <person name="Shime M."/>
            <person name="Matsumoto Y."/>
            <person name="Nakamura S."/>
            <person name="Motooka D."/>
            <person name="Fukuoka S."/>
            <person name="Nishikawa H."/>
            <person name="Benno Y."/>
        </authorList>
    </citation>
    <scope>NUCLEOTIDE SEQUENCE</scope>
    <source>
        <strain evidence="2">MM35</strain>
    </source>
</reference>
<accession>A0A810PZF5</accession>